<comment type="caution">
    <text evidence="6">The sequence shown here is derived from an EMBL/GenBank/DDBJ whole genome shotgun (WGS) entry which is preliminary data.</text>
</comment>
<dbReference type="PANTHER" id="PTHR30136:SF34">
    <property type="entry name" value="TRANSCRIPTIONAL REGULATOR"/>
    <property type="match status" value="1"/>
</dbReference>
<keyword evidence="7" id="KW-1185">Reference proteome</keyword>
<evidence type="ECO:0000259" key="5">
    <source>
        <dbReference type="PROSITE" id="PS51078"/>
    </source>
</evidence>
<dbReference type="PROSITE" id="PS51078">
    <property type="entry name" value="ICLR_ED"/>
    <property type="match status" value="1"/>
</dbReference>
<evidence type="ECO:0000313" key="6">
    <source>
        <dbReference type="EMBL" id="MTH60802.1"/>
    </source>
</evidence>
<keyword evidence="1" id="KW-0805">Transcription regulation</keyword>
<dbReference type="OrthoDB" id="9807558at2"/>
<dbReference type="InterPro" id="IPR050707">
    <property type="entry name" value="HTH_MetabolicPath_Reg"/>
</dbReference>
<dbReference type="GO" id="GO:0003677">
    <property type="term" value="F:DNA binding"/>
    <property type="evidence" value="ECO:0007669"/>
    <property type="project" value="UniProtKB-KW"/>
</dbReference>
<dbReference type="PROSITE" id="PS51077">
    <property type="entry name" value="HTH_ICLR"/>
    <property type="match status" value="1"/>
</dbReference>
<dbReference type="RefSeq" id="WP_155040741.1">
    <property type="nucleotide sequence ID" value="NZ_JBHGCD010000017.1"/>
</dbReference>
<dbReference type="Proteomes" id="UP000449846">
    <property type="component" value="Unassembled WGS sequence"/>
</dbReference>
<dbReference type="InterPro" id="IPR036388">
    <property type="entry name" value="WH-like_DNA-bd_sf"/>
</dbReference>
<accession>A0A844HTE0</accession>
<dbReference type="Pfam" id="PF09339">
    <property type="entry name" value="HTH_IclR"/>
    <property type="match status" value="1"/>
</dbReference>
<dbReference type="Gene3D" id="3.30.450.40">
    <property type="match status" value="1"/>
</dbReference>
<dbReference type="InterPro" id="IPR029016">
    <property type="entry name" value="GAF-like_dom_sf"/>
</dbReference>
<keyword evidence="3" id="KW-0804">Transcription</keyword>
<reference evidence="6 7" key="1">
    <citation type="submission" date="2019-11" db="EMBL/GenBank/DDBJ databases">
        <authorList>
            <person name="Dong K."/>
        </authorList>
    </citation>
    <scope>NUCLEOTIDE SEQUENCE [LARGE SCALE GENOMIC DNA]</scope>
    <source>
        <strain evidence="6 7">NBRC 112902</strain>
    </source>
</reference>
<keyword evidence="2" id="KW-0238">DNA-binding</keyword>
<organism evidence="6 7">
    <name type="scientific">Paracoccus litorisediminis</name>
    <dbReference type="NCBI Taxonomy" id="2006130"/>
    <lineage>
        <taxon>Bacteria</taxon>
        <taxon>Pseudomonadati</taxon>
        <taxon>Pseudomonadota</taxon>
        <taxon>Alphaproteobacteria</taxon>
        <taxon>Rhodobacterales</taxon>
        <taxon>Paracoccaceae</taxon>
        <taxon>Paracoccus</taxon>
    </lineage>
</organism>
<dbReference type="InterPro" id="IPR014757">
    <property type="entry name" value="Tscrpt_reg_IclR_C"/>
</dbReference>
<dbReference type="GO" id="GO:0003700">
    <property type="term" value="F:DNA-binding transcription factor activity"/>
    <property type="evidence" value="ECO:0007669"/>
    <property type="project" value="TreeGrafter"/>
</dbReference>
<dbReference type="SUPFAM" id="SSF46785">
    <property type="entry name" value="Winged helix' DNA-binding domain"/>
    <property type="match status" value="1"/>
</dbReference>
<dbReference type="Gene3D" id="1.10.10.10">
    <property type="entry name" value="Winged helix-like DNA-binding domain superfamily/Winged helix DNA-binding domain"/>
    <property type="match status" value="1"/>
</dbReference>
<feature type="domain" description="HTH iclR-type" evidence="4">
    <location>
        <begin position="26"/>
        <end position="88"/>
    </location>
</feature>
<evidence type="ECO:0000256" key="2">
    <source>
        <dbReference type="ARBA" id="ARBA00023125"/>
    </source>
</evidence>
<evidence type="ECO:0000256" key="1">
    <source>
        <dbReference type="ARBA" id="ARBA00023015"/>
    </source>
</evidence>
<name>A0A844HTE0_9RHOB</name>
<dbReference type="InterPro" id="IPR036390">
    <property type="entry name" value="WH_DNA-bd_sf"/>
</dbReference>
<evidence type="ECO:0000259" key="4">
    <source>
        <dbReference type="PROSITE" id="PS51077"/>
    </source>
</evidence>
<feature type="domain" description="IclR-ED" evidence="5">
    <location>
        <begin position="89"/>
        <end position="271"/>
    </location>
</feature>
<sequence>MFRELTGVSTFDPAEAEQFGEDPLFVRAAARAVAILSVFEMTAKPLTLSEISELSGMDRSATQRMVHTLQALGMIMRDDEDRGYLPGKRILTMACSSLRLNPILQKATPVLLELRRRSHERVDMSLWDDTRLIYALRMPSKHEIFTATLTGNTVPTYCTAGGLAVLSRLSDAEIADIFARSDVTPFTPQTITTLDQVMAEVQATRQRGHAVAVRQLLHHEIALGVAVLDGQGRPVGAIHLAGSLDEHSAEDFSARFGSLLRQAGQSLSGYR</sequence>
<evidence type="ECO:0000313" key="7">
    <source>
        <dbReference type="Proteomes" id="UP000449846"/>
    </source>
</evidence>
<dbReference type="SUPFAM" id="SSF55781">
    <property type="entry name" value="GAF domain-like"/>
    <property type="match status" value="1"/>
</dbReference>
<proteinExistence type="predicted"/>
<dbReference type="PANTHER" id="PTHR30136">
    <property type="entry name" value="HELIX-TURN-HELIX TRANSCRIPTIONAL REGULATOR, ICLR FAMILY"/>
    <property type="match status" value="1"/>
</dbReference>
<dbReference type="Pfam" id="PF01614">
    <property type="entry name" value="IclR_C"/>
    <property type="match status" value="1"/>
</dbReference>
<protein>
    <submittedName>
        <fullName evidence="6">Helix-turn-helix domain-containing protein</fullName>
    </submittedName>
</protein>
<evidence type="ECO:0000256" key="3">
    <source>
        <dbReference type="ARBA" id="ARBA00023163"/>
    </source>
</evidence>
<dbReference type="EMBL" id="WMIG01000010">
    <property type="protein sequence ID" value="MTH60802.1"/>
    <property type="molecule type" value="Genomic_DNA"/>
</dbReference>
<dbReference type="InterPro" id="IPR005471">
    <property type="entry name" value="Tscrpt_reg_IclR_N"/>
</dbReference>
<dbReference type="AlphaFoldDB" id="A0A844HTE0"/>
<dbReference type="GO" id="GO:0045892">
    <property type="term" value="P:negative regulation of DNA-templated transcription"/>
    <property type="evidence" value="ECO:0007669"/>
    <property type="project" value="TreeGrafter"/>
</dbReference>
<gene>
    <name evidence="6" type="ORF">GL300_16425</name>
</gene>
<dbReference type="SMART" id="SM00346">
    <property type="entry name" value="HTH_ICLR"/>
    <property type="match status" value="1"/>
</dbReference>